<feature type="domain" description="SUF system FeS cluster assembly SufBD core" evidence="2">
    <location>
        <begin position="184"/>
        <end position="413"/>
    </location>
</feature>
<keyword evidence="5" id="KW-1185">Reference proteome</keyword>
<dbReference type="Pfam" id="PF01458">
    <property type="entry name" value="SUFBD_core"/>
    <property type="match status" value="1"/>
</dbReference>
<feature type="domain" description="SUF system FeS cluster assembly SufBD N-terminal" evidence="3">
    <location>
        <begin position="38"/>
        <end position="178"/>
    </location>
</feature>
<organism evidence="4 5">
    <name type="scientific">Chelatococcus sambhunathii</name>
    <dbReference type="NCBI Taxonomy" id="363953"/>
    <lineage>
        <taxon>Bacteria</taxon>
        <taxon>Pseudomonadati</taxon>
        <taxon>Pseudomonadota</taxon>
        <taxon>Alphaproteobacteria</taxon>
        <taxon>Hyphomicrobiales</taxon>
        <taxon>Chelatococcaceae</taxon>
        <taxon>Chelatococcus</taxon>
    </lineage>
</organism>
<dbReference type="InterPro" id="IPR011542">
    <property type="entry name" value="SUF_FeS_clus_asmbl_SufD"/>
</dbReference>
<accession>A0ABU1DG14</accession>
<dbReference type="InterPro" id="IPR000825">
    <property type="entry name" value="SUF_FeS_clus_asmbl_SufBD_core"/>
</dbReference>
<dbReference type="InterPro" id="IPR055346">
    <property type="entry name" value="Fe-S_cluster_assembly_SufBD"/>
</dbReference>
<gene>
    <name evidence="4" type="primary">sufD</name>
    <name evidence="4" type="ORF">IHQ68_10180</name>
</gene>
<dbReference type="InterPro" id="IPR037284">
    <property type="entry name" value="SUF_FeS_clus_asmbl_SufBD_sf"/>
</dbReference>
<dbReference type="InterPro" id="IPR045595">
    <property type="entry name" value="SufBD_N"/>
</dbReference>
<evidence type="ECO:0000313" key="5">
    <source>
        <dbReference type="Proteomes" id="UP001181622"/>
    </source>
</evidence>
<proteinExistence type="inferred from homology"/>
<name>A0ABU1DG14_9HYPH</name>
<sequence>MGEAMNAEVRPIRTAAESALADAYASVRLDLPGGEAARRIRDRAFGEVAAKGLPSRRVEDWKYTDLRALMRELRPFPPAPSAADIEAARALLPLQDVEARRVVFVNGRLAPDLSEMGGVQEGASIAPLAVALAGDPASTLELKGLPQGNVAVELNTAFAADGLVVAIDDDVHGRRPLHVVNVQTGPAHATYGRVLISVGRNASVALIESHVGDGAAHQTNTLVGLDIAEGANVRYVKLQDEGLGTLHLGTLAARIGEKGELETIMLAAGSAAARQQIFIDFSGDHAHANLTGAGFAGGRRLLDTTLVVNHATQHCGSRELFKTALDGEARSVFQGKIVVQPGAQKTDGKMMANALLLSETAEADAKPELEIFADDVVCGHGATVGAIDEELLFYLLARGIPRQEAEALLVQAFIGEVLEPVQIDTLRDALAARAEKWLGERI</sequence>
<dbReference type="PANTHER" id="PTHR43575">
    <property type="entry name" value="PROTEIN ABCI7, CHLOROPLASTIC"/>
    <property type="match status" value="1"/>
</dbReference>
<dbReference type="EMBL" id="JADBEO010000018">
    <property type="protein sequence ID" value="MDR4306985.1"/>
    <property type="molecule type" value="Genomic_DNA"/>
</dbReference>
<comment type="similarity">
    <text evidence="1">Belongs to the iron-sulfur cluster assembly SufBD family.</text>
</comment>
<evidence type="ECO:0000313" key="4">
    <source>
        <dbReference type="EMBL" id="MDR4306985.1"/>
    </source>
</evidence>
<dbReference type="SUPFAM" id="SSF101960">
    <property type="entry name" value="Stabilizer of iron transporter SufD"/>
    <property type="match status" value="1"/>
</dbReference>
<dbReference type="Proteomes" id="UP001181622">
    <property type="component" value="Unassembled WGS sequence"/>
</dbReference>
<dbReference type="NCBIfam" id="TIGR01981">
    <property type="entry name" value="sufD"/>
    <property type="match status" value="1"/>
</dbReference>
<evidence type="ECO:0000259" key="3">
    <source>
        <dbReference type="Pfam" id="PF19295"/>
    </source>
</evidence>
<dbReference type="Pfam" id="PF19295">
    <property type="entry name" value="SufBD_N"/>
    <property type="match status" value="1"/>
</dbReference>
<protein>
    <submittedName>
        <fullName evidence="4">Fe-S cluster assembly protein SufD</fullName>
    </submittedName>
</protein>
<dbReference type="PANTHER" id="PTHR43575:SF1">
    <property type="entry name" value="PROTEIN ABCI7, CHLOROPLASTIC"/>
    <property type="match status" value="1"/>
</dbReference>
<evidence type="ECO:0000256" key="1">
    <source>
        <dbReference type="ARBA" id="ARBA00043967"/>
    </source>
</evidence>
<comment type="caution">
    <text evidence="4">The sequence shown here is derived from an EMBL/GenBank/DDBJ whole genome shotgun (WGS) entry which is preliminary data.</text>
</comment>
<evidence type="ECO:0000259" key="2">
    <source>
        <dbReference type="Pfam" id="PF01458"/>
    </source>
</evidence>
<reference evidence="4" key="1">
    <citation type="submission" date="2020-10" db="EMBL/GenBank/DDBJ databases">
        <authorList>
            <person name="Abbas A."/>
            <person name="Razzaq R."/>
            <person name="Waqas M."/>
            <person name="Abbas N."/>
            <person name="Nielsen T.K."/>
            <person name="Hansen L.H."/>
            <person name="Hussain S."/>
            <person name="Shahid M."/>
        </authorList>
    </citation>
    <scope>NUCLEOTIDE SEQUENCE</scope>
    <source>
        <strain evidence="4">S14</strain>
    </source>
</reference>